<feature type="non-terminal residue" evidence="2">
    <location>
        <position position="145"/>
    </location>
</feature>
<reference evidence="3" key="1">
    <citation type="journal article" date="2012" name="Science">
        <title>The Paleozoic origin of enzymatic lignin decomposition reconstructed from 31 fungal genomes.</title>
        <authorList>
            <person name="Floudas D."/>
            <person name="Binder M."/>
            <person name="Riley R."/>
            <person name="Barry K."/>
            <person name="Blanchette R.A."/>
            <person name="Henrissat B."/>
            <person name="Martinez A.T."/>
            <person name="Otillar R."/>
            <person name="Spatafora J.W."/>
            <person name="Yadav J.S."/>
            <person name="Aerts A."/>
            <person name="Benoit I."/>
            <person name="Boyd A."/>
            <person name="Carlson A."/>
            <person name="Copeland A."/>
            <person name="Coutinho P.M."/>
            <person name="de Vries R.P."/>
            <person name="Ferreira P."/>
            <person name="Findley K."/>
            <person name="Foster B."/>
            <person name="Gaskell J."/>
            <person name="Glotzer D."/>
            <person name="Gorecki P."/>
            <person name="Heitman J."/>
            <person name="Hesse C."/>
            <person name="Hori C."/>
            <person name="Igarashi K."/>
            <person name="Jurgens J.A."/>
            <person name="Kallen N."/>
            <person name="Kersten P."/>
            <person name="Kohler A."/>
            <person name="Kuees U."/>
            <person name="Kumar T.K.A."/>
            <person name="Kuo A."/>
            <person name="LaButti K."/>
            <person name="Larrondo L.F."/>
            <person name="Lindquist E."/>
            <person name="Ling A."/>
            <person name="Lombard V."/>
            <person name="Lucas S."/>
            <person name="Lundell T."/>
            <person name="Martin R."/>
            <person name="McLaughlin D.J."/>
            <person name="Morgenstern I."/>
            <person name="Morin E."/>
            <person name="Murat C."/>
            <person name="Nagy L.G."/>
            <person name="Nolan M."/>
            <person name="Ohm R.A."/>
            <person name="Patyshakuliyeva A."/>
            <person name="Rokas A."/>
            <person name="Ruiz-Duenas F.J."/>
            <person name="Sabat G."/>
            <person name="Salamov A."/>
            <person name="Samejima M."/>
            <person name="Schmutz J."/>
            <person name="Slot J.C."/>
            <person name="St John F."/>
            <person name="Stenlid J."/>
            <person name="Sun H."/>
            <person name="Sun S."/>
            <person name="Syed K."/>
            <person name="Tsang A."/>
            <person name="Wiebenga A."/>
            <person name="Young D."/>
            <person name="Pisabarro A."/>
            <person name="Eastwood D.C."/>
            <person name="Martin F."/>
            <person name="Cullen D."/>
            <person name="Grigoriev I.V."/>
            <person name="Hibbett D.S."/>
        </authorList>
    </citation>
    <scope>NUCLEOTIDE SEQUENCE [LARGE SCALE GENOMIC DNA]</scope>
    <source>
        <strain evidence="3">FP-101664</strain>
    </source>
</reference>
<keyword evidence="3" id="KW-1185">Reference proteome</keyword>
<organism evidence="2 3">
    <name type="scientific">Trametes versicolor (strain FP-101664)</name>
    <name type="common">White-rot fungus</name>
    <name type="synonym">Coriolus versicolor</name>
    <dbReference type="NCBI Taxonomy" id="717944"/>
    <lineage>
        <taxon>Eukaryota</taxon>
        <taxon>Fungi</taxon>
        <taxon>Dikarya</taxon>
        <taxon>Basidiomycota</taxon>
        <taxon>Agaricomycotina</taxon>
        <taxon>Agaricomycetes</taxon>
        <taxon>Polyporales</taxon>
        <taxon>Polyporaceae</taxon>
        <taxon>Trametes</taxon>
    </lineage>
</organism>
<dbReference type="GeneID" id="19420581"/>
<name>R7S6M0_TRAVS</name>
<dbReference type="EMBL" id="JH712040">
    <property type="protein sequence ID" value="EIW51126.1"/>
    <property type="molecule type" value="Genomic_DNA"/>
</dbReference>
<evidence type="ECO:0000313" key="3">
    <source>
        <dbReference type="Proteomes" id="UP000054317"/>
    </source>
</evidence>
<gene>
    <name evidence="2" type="ORF">TRAVEDRAFT_84986</name>
    <name evidence="1" type="ORF">TRAVEDRAFT_85327</name>
</gene>
<evidence type="ECO:0000313" key="1">
    <source>
        <dbReference type="EMBL" id="EIW51126.1"/>
    </source>
</evidence>
<dbReference type="OMA" id="IGSWNIT"/>
<dbReference type="Proteomes" id="UP000054317">
    <property type="component" value="Unassembled WGS sequence"/>
</dbReference>
<proteinExistence type="predicted"/>
<accession>R7S6M0</accession>
<dbReference type="GeneID" id="19420566"/>
<evidence type="ECO:0000313" key="2">
    <source>
        <dbReference type="EMBL" id="EIW51187.1"/>
    </source>
</evidence>
<dbReference type="Pfam" id="PF14223">
    <property type="entry name" value="Retrotran_gag_2"/>
    <property type="match status" value="1"/>
</dbReference>
<sequence length="145" mass="15878">MGDIKPDSVPILSSAAQYADWAAKMKGLLMFMNCWEVVSGSATQPAAAQADALKEWKKQNAQACGLLFMRTGPSFHYLLETTTQDQTDGAARAVAATLTAKQMWDALKSKFGTPNSAHVWGLFESLISESRMSDQRSLQDQMSRV</sequence>
<dbReference type="RefSeq" id="XP_008045929.1">
    <property type="nucleotide sequence ID" value="XM_008047738.1"/>
</dbReference>
<protein>
    <recommendedName>
        <fullName evidence="4">DUF4219 domain-containing protein</fullName>
    </recommendedName>
</protein>
<dbReference type="AlphaFoldDB" id="R7S6M0"/>
<reference evidence="2" key="2">
    <citation type="submission" date="2012-05" db="EMBL/GenBank/DDBJ databases">
        <title>The Paleozoic origin of enzymatic mechanisms for decay of lignin reconstructed using 31 fungal genomes.</title>
        <authorList>
            <consortium name="US DOE Joint Genome Institute (JGI-PGF)"/>
            <person name="Floudas D."/>
            <person name="Binder M."/>
            <person name="Riley R."/>
            <person name="Barry K."/>
            <person name="Blanchette R.A."/>
            <person name="Henrissat B."/>
            <person name="Martinez A.T."/>
            <person name="Otillar R."/>
            <person name="Spatafora J.W."/>
            <person name="Yadav J.S."/>
            <person name="Aerts A."/>
            <person name="Benoit I."/>
            <person name="Boyd A."/>
            <person name="Carlson A."/>
            <person name="Copeland A."/>
            <person name="Coutinho P.M."/>
            <person name="de Vries R.P."/>
            <person name="Ferreira P."/>
            <person name="Findley K."/>
            <person name="Foster B."/>
            <person name="Gaskell J."/>
            <person name="Glotzer D."/>
            <person name="Gorecki P."/>
            <person name="Heitman J."/>
            <person name="Hesse C."/>
            <person name="Hori C."/>
            <person name="Igarashi K."/>
            <person name="Jurgens J.A."/>
            <person name="Kallen N."/>
            <person name="Kersten P."/>
            <person name="Kohler A."/>
            <person name="Kues U."/>
            <person name="Kumar T.K."/>
            <person name="Kuo A."/>
            <person name="LaButti K."/>
            <person name="Larrondo L.F."/>
            <person name="Lindquist E."/>
            <person name="Ling A."/>
            <person name="Lombard V."/>
            <person name="Lucas S."/>
            <person name="Lundell T."/>
            <person name="Martin R."/>
            <person name="McLaughlin D.J."/>
            <person name="Morgenstern I."/>
            <person name="Morin E."/>
            <person name="Murat C."/>
            <person name="Nagy L.G."/>
            <person name="Nolan M."/>
            <person name="Ohm R.A."/>
            <person name="Patyshakuliyeva A."/>
            <person name="Rokas A."/>
            <person name="Ruiz-Duenas F.J."/>
            <person name="Sabat G."/>
            <person name="Salamov A."/>
            <person name="Samejima M."/>
            <person name="Schmutz J."/>
            <person name="Slot J.C."/>
            <person name="St Johnn"/>
            <person name="F"/>
            <person name="Stenlid J."/>
            <person name="Sun H."/>
            <person name="Sun S."/>
            <person name="Syed K."/>
            <person name="Tsang A."/>
            <person name="Wiebenga A."/>
            <person name="Young D."/>
            <person name="Pisabarro A."/>
            <person name="Eastwood D.C."/>
            <person name="Martin F."/>
            <person name="Cullen D."/>
            <person name="Grigoriev I.V."/>
            <person name="Hibbett D.S."/>
        </authorList>
    </citation>
    <scope>NUCLEOTIDE SEQUENCE</scope>
    <source>
        <strain evidence="2">FP-101664 SS1</strain>
    </source>
</reference>
<dbReference type="OrthoDB" id="2741288at2759"/>
<dbReference type="KEGG" id="tvs:TRAVEDRAFT_84986"/>
<dbReference type="RefSeq" id="XP_008045988.1">
    <property type="nucleotide sequence ID" value="XM_008047797.1"/>
</dbReference>
<dbReference type="EMBL" id="JH711973">
    <property type="protein sequence ID" value="EIW51187.1"/>
    <property type="molecule type" value="Genomic_DNA"/>
</dbReference>
<evidence type="ECO:0008006" key="4">
    <source>
        <dbReference type="Google" id="ProtNLM"/>
    </source>
</evidence>
<dbReference type="KEGG" id="tvs:TRAVEDRAFT_85327"/>